<protein>
    <submittedName>
        <fullName evidence="7">3-hydroxyisobutyrate dehydrogenase</fullName>
    </submittedName>
</protein>
<dbReference type="AlphaFoldDB" id="A0A562JRV2"/>
<evidence type="ECO:0000256" key="4">
    <source>
        <dbReference type="PIRSR" id="PIRSR000103-1"/>
    </source>
</evidence>
<dbReference type="Pfam" id="PF03446">
    <property type="entry name" value="NAD_binding_2"/>
    <property type="match status" value="1"/>
</dbReference>
<dbReference type="PANTHER" id="PTHR22981:SF7">
    <property type="entry name" value="3-HYDROXYISOBUTYRATE DEHYDROGENASE, MITOCHONDRIAL"/>
    <property type="match status" value="1"/>
</dbReference>
<dbReference type="InterPro" id="IPR036291">
    <property type="entry name" value="NAD(P)-bd_dom_sf"/>
</dbReference>
<dbReference type="InterPro" id="IPR008927">
    <property type="entry name" value="6-PGluconate_DH-like_C_sf"/>
</dbReference>
<dbReference type="Proteomes" id="UP000318667">
    <property type="component" value="Unassembled WGS sequence"/>
</dbReference>
<evidence type="ECO:0000256" key="2">
    <source>
        <dbReference type="ARBA" id="ARBA00023002"/>
    </source>
</evidence>
<dbReference type="InterPro" id="IPR015815">
    <property type="entry name" value="HIBADH-related"/>
</dbReference>
<dbReference type="SUPFAM" id="SSF51735">
    <property type="entry name" value="NAD(P)-binding Rossmann-fold domains"/>
    <property type="match status" value="1"/>
</dbReference>
<evidence type="ECO:0000313" key="8">
    <source>
        <dbReference type="Proteomes" id="UP000318667"/>
    </source>
</evidence>
<evidence type="ECO:0000259" key="5">
    <source>
        <dbReference type="Pfam" id="PF03446"/>
    </source>
</evidence>
<feature type="active site" evidence="4">
    <location>
        <position position="172"/>
    </location>
</feature>
<name>A0A562JRV2_9BACI</name>
<dbReference type="InterPro" id="IPR013328">
    <property type="entry name" value="6PGD_dom2"/>
</dbReference>
<sequence length="297" mass="31550">MLMKVGLIGLGNLGGRIARHLIKKGYKLSVYDLDRGLSQSFAELGAIIYESPSELARNNDYVITVLPNAQIVKSVTLGPSGLLSGFSEGSTLIDMTSSVPEITKEIGSELRKYDIHMLDAPVSGGVKKAEDGTLAIMVGGDESVFLDAYHLLSDIGFNVTHVGELGAGHTIKALNNMLCATTLAATAEVLAIGTKLGLNPAKMLEVINTSSGRSHSSEIKFPQQVLSRKFDVGFTIDLMCKDLTIANGIAEGAEVPAFISSAVYQLWQYAKSQGGGEMDHTAITQFIEGMAGVEIKV</sequence>
<dbReference type="Gene3D" id="1.10.1040.10">
    <property type="entry name" value="N-(1-d-carboxylethyl)-l-norvaline Dehydrogenase, domain 2"/>
    <property type="match status" value="1"/>
</dbReference>
<accession>A0A562JRV2</accession>
<comment type="caution">
    <text evidence="7">The sequence shown here is derived from an EMBL/GenBank/DDBJ whole genome shotgun (WGS) entry which is preliminary data.</text>
</comment>
<gene>
    <name evidence="7" type="ORF">IQ19_02858</name>
</gene>
<dbReference type="SUPFAM" id="SSF48179">
    <property type="entry name" value="6-phosphogluconate dehydrogenase C-terminal domain-like"/>
    <property type="match status" value="1"/>
</dbReference>
<dbReference type="Gene3D" id="3.40.50.720">
    <property type="entry name" value="NAD(P)-binding Rossmann-like Domain"/>
    <property type="match status" value="1"/>
</dbReference>
<evidence type="ECO:0000259" key="6">
    <source>
        <dbReference type="Pfam" id="PF14833"/>
    </source>
</evidence>
<evidence type="ECO:0000256" key="1">
    <source>
        <dbReference type="ARBA" id="ARBA00009080"/>
    </source>
</evidence>
<feature type="domain" description="3-hydroxyisobutyrate dehydrogenase-like NAD-binding" evidence="6">
    <location>
        <begin position="166"/>
        <end position="286"/>
    </location>
</feature>
<keyword evidence="8" id="KW-1185">Reference proteome</keyword>
<feature type="domain" description="6-phosphogluconate dehydrogenase NADP-binding" evidence="5">
    <location>
        <begin position="4"/>
        <end position="163"/>
    </location>
</feature>
<keyword evidence="3" id="KW-0520">NAD</keyword>
<reference evidence="7 8" key="1">
    <citation type="journal article" date="2015" name="Stand. Genomic Sci.">
        <title>Genomic Encyclopedia of Bacterial and Archaeal Type Strains, Phase III: the genomes of soil and plant-associated and newly described type strains.</title>
        <authorList>
            <person name="Whitman W.B."/>
            <person name="Woyke T."/>
            <person name="Klenk H.P."/>
            <person name="Zhou Y."/>
            <person name="Lilburn T.G."/>
            <person name="Beck B.J."/>
            <person name="De Vos P."/>
            <person name="Vandamme P."/>
            <person name="Eisen J.A."/>
            <person name="Garrity G."/>
            <person name="Hugenholtz P."/>
            <person name="Kyrpides N.C."/>
        </authorList>
    </citation>
    <scope>NUCLEOTIDE SEQUENCE [LARGE SCALE GENOMIC DNA]</scope>
    <source>
        <strain evidence="7 8">CGMCC 1.10115</strain>
    </source>
</reference>
<dbReference type="Pfam" id="PF14833">
    <property type="entry name" value="NAD_binding_11"/>
    <property type="match status" value="1"/>
</dbReference>
<proteinExistence type="inferred from homology"/>
<dbReference type="GO" id="GO:0016616">
    <property type="term" value="F:oxidoreductase activity, acting on the CH-OH group of donors, NAD or NADP as acceptor"/>
    <property type="evidence" value="ECO:0007669"/>
    <property type="project" value="TreeGrafter"/>
</dbReference>
<dbReference type="PIRSF" id="PIRSF000103">
    <property type="entry name" value="HIBADH"/>
    <property type="match status" value="1"/>
</dbReference>
<comment type="similarity">
    <text evidence="1">Belongs to the HIBADH-related family.</text>
</comment>
<evidence type="ECO:0000313" key="7">
    <source>
        <dbReference type="EMBL" id="TWH85917.1"/>
    </source>
</evidence>
<dbReference type="InterPro" id="IPR006115">
    <property type="entry name" value="6PGDH_NADP-bd"/>
</dbReference>
<dbReference type="GO" id="GO:0051287">
    <property type="term" value="F:NAD binding"/>
    <property type="evidence" value="ECO:0007669"/>
    <property type="project" value="InterPro"/>
</dbReference>
<keyword evidence="2" id="KW-0560">Oxidoreductase</keyword>
<dbReference type="InterPro" id="IPR029154">
    <property type="entry name" value="HIBADH-like_NADP-bd"/>
</dbReference>
<dbReference type="EMBL" id="VLKI01000007">
    <property type="protein sequence ID" value="TWH85917.1"/>
    <property type="molecule type" value="Genomic_DNA"/>
</dbReference>
<dbReference type="GO" id="GO:0050661">
    <property type="term" value="F:NADP binding"/>
    <property type="evidence" value="ECO:0007669"/>
    <property type="project" value="InterPro"/>
</dbReference>
<evidence type="ECO:0000256" key="3">
    <source>
        <dbReference type="ARBA" id="ARBA00023027"/>
    </source>
</evidence>
<dbReference type="PANTHER" id="PTHR22981">
    <property type="entry name" value="3-HYDROXYISOBUTYRATE DEHYDROGENASE-RELATED"/>
    <property type="match status" value="1"/>
</dbReference>
<organism evidence="7 8">
    <name type="scientific">Cytobacillus oceanisediminis</name>
    <dbReference type="NCBI Taxonomy" id="665099"/>
    <lineage>
        <taxon>Bacteria</taxon>
        <taxon>Bacillati</taxon>
        <taxon>Bacillota</taxon>
        <taxon>Bacilli</taxon>
        <taxon>Bacillales</taxon>
        <taxon>Bacillaceae</taxon>
        <taxon>Cytobacillus</taxon>
    </lineage>
</organism>